<dbReference type="Pfam" id="PF03597">
    <property type="entry name" value="FixS"/>
    <property type="match status" value="1"/>
</dbReference>
<proteinExistence type="predicted"/>
<comment type="caution">
    <text evidence="2">The sequence shown here is derived from an EMBL/GenBank/DDBJ whole genome shotgun (WGS) entry which is preliminary data.</text>
</comment>
<accession>A0ABV7ZZE8</accession>
<organism evidence="2 3">
    <name type="scientific">Saccharospirillum mangrovi</name>
    <dbReference type="NCBI Taxonomy" id="2161747"/>
    <lineage>
        <taxon>Bacteria</taxon>
        <taxon>Pseudomonadati</taxon>
        <taxon>Pseudomonadota</taxon>
        <taxon>Gammaproteobacteria</taxon>
        <taxon>Oceanospirillales</taxon>
        <taxon>Saccharospirillaceae</taxon>
        <taxon>Saccharospirillum</taxon>
    </lineage>
</organism>
<dbReference type="PANTHER" id="PTHR41532">
    <property type="entry name" value="FIXS PROTEIN"/>
    <property type="match status" value="1"/>
</dbReference>
<protein>
    <submittedName>
        <fullName evidence="2">Cbb3-type cytochrome oxidase assembly protein CcoS</fullName>
    </submittedName>
</protein>
<sequence length="94" mass="10484">MSILLLLIPISLLLLTVAISFLVWGIKSGQYDDLDSPAHRILFDEDESLIPPDARTPEQHKKAAQHKEAAQREKTTKPNAALPTEAHTRTESDE</sequence>
<dbReference type="PANTHER" id="PTHR41532:SF1">
    <property type="entry name" value="FIXS PROTEIN"/>
    <property type="match status" value="1"/>
</dbReference>
<keyword evidence="3" id="KW-1185">Reference proteome</keyword>
<dbReference type="InterPro" id="IPR004714">
    <property type="entry name" value="Cyt_oxidase_maturation_cbb3"/>
</dbReference>
<dbReference type="NCBIfam" id="TIGR00847">
    <property type="entry name" value="ccoS"/>
    <property type="match status" value="1"/>
</dbReference>
<dbReference type="Proteomes" id="UP001595617">
    <property type="component" value="Unassembled WGS sequence"/>
</dbReference>
<feature type="region of interest" description="Disordered" evidence="1">
    <location>
        <begin position="48"/>
        <end position="94"/>
    </location>
</feature>
<dbReference type="EMBL" id="JBHRYR010000002">
    <property type="protein sequence ID" value="MFC3852495.1"/>
    <property type="molecule type" value="Genomic_DNA"/>
</dbReference>
<evidence type="ECO:0000313" key="2">
    <source>
        <dbReference type="EMBL" id="MFC3852495.1"/>
    </source>
</evidence>
<name>A0ABV7ZZE8_9GAMM</name>
<reference evidence="3" key="1">
    <citation type="journal article" date="2019" name="Int. J. Syst. Evol. Microbiol.">
        <title>The Global Catalogue of Microorganisms (GCM) 10K type strain sequencing project: providing services to taxonomists for standard genome sequencing and annotation.</title>
        <authorList>
            <consortium name="The Broad Institute Genomics Platform"/>
            <consortium name="The Broad Institute Genome Sequencing Center for Infectious Disease"/>
            <person name="Wu L."/>
            <person name="Ma J."/>
        </authorList>
    </citation>
    <scope>NUCLEOTIDE SEQUENCE [LARGE SCALE GENOMIC DNA]</scope>
    <source>
        <strain evidence="3">IBRC 10765</strain>
    </source>
</reference>
<gene>
    <name evidence="2" type="primary">ccoS</name>
    <name evidence="2" type="ORF">ACFOOG_06570</name>
</gene>
<evidence type="ECO:0000313" key="3">
    <source>
        <dbReference type="Proteomes" id="UP001595617"/>
    </source>
</evidence>
<feature type="compositionally biased region" description="Basic and acidic residues" evidence="1">
    <location>
        <begin position="55"/>
        <end position="76"/>
    </location>
</feature>
<evidence type="ECO:0000256" key="1">
    <source>
        <dbReference type="SAM" id="MobiDB-lite"/>
    </source>
</evidence>
<dbReference type="RefSeq" id="WP_380694679.1">
    <property type="nucleotide sequence ID" value="NZ_JBHRYR010000002.1"/>
</dbReference>